<name>A0A2A5RQD0_9LACT</name>
<evidence type="ECO:0000256" key="6">
    <source>
        <dbReference type="ARBA" id="ARBA00022989"/>
    </source>
</evidence>
<evidence type="ECO:0000256" key="8">
    <source>
        <dbReference type="PIRNR" id="PIRNR037778"/>
    </source>
</evidence>
<evidence type="ECO:0000256" key="7">
    <source>
        <dbReference type="ARBA" id="ARBA00023136"/>
    </source>
</evidence>
<keyword evidence="4 8" id="KW-1003">Cell membrane</keyword>
<evidence type="ECO:0000256" key="4">
    <source>
        <dbReference type="ARBA" id="ARBA00022475"/>
    </source>
</evidence>
<dbReference type="STRING" id="1291764.GCA_001311235_00052"/>
<evidence type="ECO:0000256" key="5">
    <source>
        <dbReference type="ARBA" id="ARBA00022692"/>
    </source>
</evidence>
<organism evidence="10 11">
    <name type="scientific">Lactococcus fujiensis JCM 16395</name>
    <dbReference type="NCBI Taxonomy" id="1291764"/>
    <lineage>
        <taxon>Bacteria</taxon>
        <taxon>Bacillati</taxon>
        <taxon>Bacillota</taxon>
        <taxon>Bacilli</taxon>
        <taxon>Lactobacillales</taxon>
        <taxon>Streptococcaceae</taxon>
        <taxon>Lactococcus</taxon>
    </lineage>
</organism>
<protein>
    <recommendedName>
        <fullName evidence="8">Riboflavin transporter</fullName>
    </recommendedName>
</protein>
<reference evidence="10 11" key="1">
    <citation type="submission" date="2014-12" db="EMBL/GenBank/DDBJ databases">
        <title>Draft genome sequences of 10 type strains of Lactococcus.</title>
        <authorList>
            <person name="Sun Z."/>
            <person name="Zhong Z."/>
            <person name="Liu W."/>
            <person name="Zhang W."/>
            <person name="Zhang H."/>
        </authorList>
    </citation>
    <scope>NUCLEOTIDE SEQUENCE [LARGE SCALE GENOMIC DNA]</scope>
    <source>
        <strain evidence="10 11">JCM 16395</strain>
    </source>
</reference>
<feature type="transmembrane region" description="Helical" evidence="9">
    <location>
        <begin position="85"/>
        <end position="106"/>
    </location>
</feature>
<dbReference type="PANTHER" id="PTHR38438:SF1">
    <property type="entry name" value="RIBOFLAVIN TRANSPORTER RIBU"/>
    <property type="match status" value="1"/>
</dbReference>
<dbReference type="PANTHER" id="PTHR38438">
    <property type="entry name" value="RIBOFLAVIN TRANSPORTER RIBU"/>
    <property type="match status" value="1"/>
</dbReference>
<dbReference type="AlphaFoldDB" id="A0A2A5RQD0"/>
<dbReference type="Proteomes" id="UP000218181">
    <property type="component" value="Unassembled WGS sequence"/>
</dbReference>
<dbReference type="InterPro" id="IPR024529">
    <property type="entry name" value="ECF_trnsprt_substrate-spec"/>
</dbReference>
<dbReference type="InterPro" id="IPR025720">
    <property type="entry name" value="RibU"/>
</dbReference>
<evidence type="ECO:0000256" key="2">
    <source>
        <dbReference type="ARBA" id="ARBA00005540"/>
    </source>
</evidence>
<keyword evidence="5 9" id="KW-0812">Transmembrane</keyword>
<dbReference type="Pfam" id="PF12822">
    <property type="entry name" value="ECF_trnsprt"/>
    <property type="match status" value="1"/>
</dbReference>
<evidence type="ECO:0000313" key="10">
    <source>
        <dbReference type="EMBL" id="PCS01589.1"/>
    </source>
</evidence>
<feature type="transmembrane region" description="Helical" evidence="9">
    <location>
        <begin position="160"/>
        <end position="188"/>
    </location>
</feature>
<keyword evidence="11" id="KW-1185">Reference proteome</keyword>
<comment type="caution">
    <text evidence="10">The sequence shown here is derived from an EMBL/GenBank/DDBJ whole genome shotgun (WGS) entry which is preliminary data.</text>
</comment>
<evidence type="ECO:0000313" key="11">
    <source>
        <dbReference type="Proteomes" id="UP000218181"/>
    </source>
</evidence>
<proteinExistence type="inferred from homology"/>
<comment type="function">
    <text evidence="8">Probably a riboflavin-binding protein that interacts with the energy-coupling factor (ECF) ABC-transporter complex.</text>
</comment>
<comment type="similarity">
    <text evidence="2 8">Belongs to the prokaryotic riboflavin transporter (P-RFT) (TC 2.A.87) family.</text>
</comment>
<evidence type="ECO:0000256" key="3">
    <source>
        <dbReference type="ARBA" id="ARBA00022448"/>
    </source>
</evidence>
<evidence type="ECO:0000256" key="9">
    <source>
        <dbReference type="SAM" id="Phobius"/>
    </source>
</evidence>
<keyword evidence="6 9" id="KW-1133">Transmembrane helix</keyword>
<feature type="transmembrane region" description="Helical" evidence="9">
    <location>
        <begin position="15"/>
        <end position="36"/>
    </location>
</feature>
<gene>
    <name evidence="10" type="ORF">RT41_GL000353</name>
</gene>
<dbReference type="PIRSF" id="PIRSF037778">
    <property type="entry name" value="UCP037778_transp_RibU"/>
    <property type="match status" value="1"/>
</dbReference>
<keyword evidence="3 8" id="KW-0813">Transport</keyword>
<dbReference type="GO" id="GO:0032217">
    <property type="term" value="F:riboflavin transmembrane transporter activity"/>
    <property type="evidence" value="ECO:0007669"/>
    <property type="project" value="UniProtKB-UniRule"/>
</dbReference>
<dbReference type="OrthoDB" id="9809216at2"/>
<dbReference type="GO" id="GO:0005886">
    <property type="term" value="C:plasma membrane"/>
    <property type="evidence" value="ECO:0007669"/>
    <property type="project" value="UniProtKB-SubCell"/>
</dbReference>
<evidence type="ECO:0000256" key="1">
    <source>
        <dbReference type="ARBA" id="ARBA00004651"/>
    </source>
</evidence>
<dbReference type="EMBL" id="JXJU01000001">
    <property type="protein sequence ID" value="PCS01589.1"/>
    <property type="molecule type" value="Genomic_DNA"/>
</dbReference>
<feature type="transmembrane region" description="Helical" evidence="9">
    <location>
        <begin position="115"/>
        <end position="140"/>
    </location>
</feature>
<dbReference type="RefSeq" id="WP_054638874.1">
    <property type="nucleotide sequence ID" value="NZ_BBAL01000001.1"/>
</dbReference>
<sequence length="199" mass="22134">MSHSRHLTGTRRLTLIAMLSAISTILAFPVFQFVLIPSVNFMKVELTILPILIGVFVLGLADGFIILIIRSILWLILFNQGPSTIIGMPMNMIALGIFMVMMWLFLHKSYSIKGLIWGSVSAIIATVLIEMLMNIIYAIPVYAKFAGFNIATMFPGGIKAYLLGGVLPFNTLENLIFAVLFAIIFTVLRRNKVVTFYNA</sequence>
<accession>A0A2A5RQD0</accession>
<dbReference type="Gene3D" id="1.10.1760.20">
    <property type="match status" value="1"/>
</dbReference>
<comment type="subcellular location">
    <subcellularLocation>
        <location evidence="1">Cell membrane</location>
        <topology evidence="1">Multi-pass membrane protein</topology>
    </subcellularLocation>
</comment>
<feature type="transmembrane region" description="Helical" evidence="9">
    <location>
        <begin position="48"/>
        <end position="73"/>
    </location>
</feature>
<keyword evidence="7 8" id="KW-0472">Membrane</keyword>